<evidence type="ECO:0000313" key="3">
    <source>
        <dbReference type="EMBL" id="OZM56249.1"/>
    </source>
</evidence>
<dbReference type="AlphaFoldDB" id="A0A263BRB5"/>
<dbReference type="PANTHER" id="PTHR35579:SF3">
    <property type="entry name" value="CRISPR SYSTEM CMS ENDORIBONUCLEASE CSM3"/>
    <property type="match status" value="1"/>
</dbReference>
<reference evidence="4" key="1">
    <citation type="submission" date="2017-08" db="EMBL/GenBank/DDBJ databases">
        <authorList>
            <person name="Huang Z."/>
        </authorList>
    </citation>
    <scope>NUCLEOTIDE SEQUENCE [LARGE SCALE GENOMIC DNA]</scope>
    <source>
        <strain evidence="4">SA5d-4</strain>
    </source>
</reference>
<dbReference type="InterPro" id="IPR005537">
    <property type="entry name" value="RAMP_III_fam"/>
</dbReference>
<reference evidence="3 4" key="2">
    <citation type="submission" date="2017-09" db="EMBL/GenBank/DDBJ databases">
        <title>Bacillus patelloidae sp. nov., isolated from the intestinal tract of a marine limpet.</title>
        <authorList>
            <person name="Liu R."/>
            <person name="Dong C."/>
            <person name="Shao Z."/>
        </authorList>
    </citation>
    <scope>NUCLEOTIDE SEQUENCE [LARGE SCALE GENOMIC DNA]</scope>
    <source>
        <strain evidence="3 4">SA5d-4</strain>
    </source>
</reference>
<name>A0A263BRB5_9BACI</name>
<gene>
    <name evidence="3" type="ORF">CIB95_12560</name>
</gene>
<keyword evidence="1" id="KW-0051">Antiviral defense</keyword>
<evidence type="ECO:0000313" key="4">
    <source>
        <dbReference type="Proteomes" id="UP000217083"/>
    </source>
</evidence>
<dbReference type="RefSeq" id="WP_094925704.1">
    <property type="nucleotide sequence ID" value="NZ_NPIA01000007.1"/>
</dbReference>
<evidence type="ECO:0000259" key="2">
    <source>
        <dbReference type="Pfam" id="PF03787"/>
    </source>
</evidence>
<organism evidence="3 4">
    <name type="scientific">Lottiidibacillus patelloidae</name>
    <dbReference type="NCBI Taxonomy" id="2670334"/>
    <lineage>
        <taxon>Bacteria</taxon>
        <taxon>Bacillati</taxon>
        <taxon>Bacillota</taxon>
        <taxon>Bacilli</taxon>
        <taxon>Bacillales</taxon>
        <taxon>Bacillaceae</taxon>
        <taxon>Lottiidibacillus</taxon>
    </lineage>
</organism>
<proteinExistence type="predicted"/>
<keyword evidence="4" id="KW-1185">Reference proteome</keyword>
<sequence length="280" mass="32043">MVFDGRWRKLNSEVVMKLTLSPRSPLLIQAPKEETVGKKEKNNKLYCLTSNGKYYIPGSSIKGVFRSHTEKIFYHLINVEPSSDDNKKKVYQKKEKDKYESIEFYDKLNPINQLFGHSVFRGRLTVEDAMFNSNTVSTDTRTNIAIDRFRGGSKNGALFETECITKGDASTTVHLKNPEEWQIVWLCFLIRDLQKGNLSIGAKSSIGFGEVNVGCNDISINVYNQNLQSKWGTLLEKAQSKKEGVYNTYSFETLDTLANYLETNWTDFLKQVSDREEVEV</sequence>
<dbReference type="PANTHER" id="PTHR35579">
    <property type="entry name" value="CRISPR SYSTEM CMS ENDORIBONUCLEASE CSM3"/>
    <property type="match status" value="1"/>
</dbReference>
<feature type="domain" description="CRISPR type III-associated protein" evidence="2">
    <location>
        <begin position="23"/>
        <end position="211"/>
    </location>
</feature>
<comment type="caution">
    <text evidence="3">The sequence shown here is derived from an EMBL/GenBank/DDBJ whole genome shotgun (WGS) entry which is preliminary data.</text>
</comment>
<dbReference type="Proteomes" id="UP000217083">
    <property type="component" value="Unassembled WGS sequence"/>
</dbReference>
<dbReference type="GO" id="GO:0051607">
    <property type="term" value="P:defense response to virus"/>
    <property type="evidence" value="ECO:0007669"/>
    <property type="project" value="UniProtKB-KW"/>
</dbReference>
<dbReference type="EMBL" id="NPIA01000007">
    <property type="protein sequence ID" value="OZM56249.1"/>
    <property type="molecule type" value="Genomic_DNA"/>
</dbReference>
<protein>
    <recommendedName>
        <fullName evidence="2">CRISPR type III-associated protein domain-containing protein</fullName>
    </recommendedName>
</protein>
<evidence type="ECO:0000256" key="1">
    <source>
        <dbReference type="ARBA" id="ARBA00023118"/>
    </source>
</evidence>
<dbReference type="Pfam" id="PF03787">
    <property type="entry name" value="RAMPs"/>
    <property type="match status" value="1"/>
</dbReference>
<accession>A0A263BRB5</accession>
<dbReference type="InterPro" id="IPR052216">
    <property type="entry name" value="CRISPR_Csm3_endoribonuclease"/>
</dbReference>